<accession>A0ABU1NQ26</accession>
<dbReference type="InterPro" id="IPR008964">
    <property type="entry name" value="Invasin/intimin_cell_adhesion"/>
</dbReference>
<protein>
    <submittedName>
        <fullName evidence="3">Uncharacterized protein YjdB</fullName>
    </submittedName>
</protein>
<dbReference type="Gene3D" id="2.160.20.10">
    <property type="entry name" value="Single-stranded right-handed beta-helix, Pectin lyase-like"/>
    <property type="match status" value="2"/>
</dbReference>
<dbReference type="InterPro" id="IPR011050">
    <property type="entry name" value="Pectin_lyase_fold/virulence"/>
</dbReference>
<dbReference type="SMART" id="SM00635">
    <property type="entry name" value="BID_2"/>
    <property type="match status" value="3"/>
</dbReference>
<dbReference type="Pfam" id="PF02368">
    <property type="entry name" value="Big_2"/>
    <property type="match status" value="3"/>
</dbReference>
<feature type="chain" id="PRO_5045920313" evidence="1">
    <location>
        <begin position="32"/>
        <end position="1800"/>
    </location>
</feature>
<sequence length="1800" mass="192882">MKSNRTSKMFVIMLAIMMVVSSLPFHMNTNANEPALPVYQASTGYSGVQGNQQWRYQYLPFDRTEYQDLPSFSGNNWWKGTNNWDWGKLTNTIVTPGSLADTARTFLVPETGNVTIAAAQSITINPETYGGARLKIMKNNTQLWPSTGDWQPIAANQPLDFPSVTASVYKGDRLYFVANSGQDHANGHDDIQWDPVISYTDILEAVSPTGVTLDQHALQLTVGQSASLQAAVLPSNASNQSLFWSSSNSQVATVVNGQVTALANGTATITVTTMDGSLTDTCTVTVTGFLPSFKASSGYSGVQGSNNWRYQYRTFNASVFSDLPSFAGNQWWKASGNWDWGLLTKTSVTPGSQSDTSRTFMAPESGTLTITAAQPITIHPDTYGGARLKIMKNDTQIWPASGEWQSLVAKQVITFSPLSVTVSKGDRLYFIANSGSDHLNGFDDMVWDPVLVYTEVVNSVSPTQVTLDQHDIQMNMDDTLTLHAVVAPSDVTNANVTWTSSNPQVAVVENGQVKALAQGTVTITVSTMDGGLSDSCTIVVVGSPSYRATWGFAGVQGENHWRYQYRAFGDEFFTDLPVFSGGNWWKTGNNWDWGKISGNEVTPGSQADTSRTFVAPDSGSLTVTAAQPITIHPNTYGGARLKLMKNDTQIWPVEGEWVSLAAKESITFPDFTVSVVKGDRLYFIANSGGDHANGFDDIQWEPVLKYTEVTETISPTQITLDKHQLQPGIGEKLTLHAVITPANVTNSALYWASSNPKVATVRNGLVTVIGPGTATITATTADGGLTDQCQITVDGSGAVNRSELLFMLTQTLKLPSVPYQGIFNDVASGTGYADDLQSAHDNALIDSHLIENGSLHPIAPITREEAASMLINGYNRAMPQDAVLGDISTLSDKDQIQAWAAAYVQADRKLGIVYPQDTYPTQFNPQGAVTRFEALDMMQRLVAVMDIQAIIASAVAEGKSQLVIPPNTYRISPKSGSTIIPISNAHNLEIIGDGVTVIGTTLTRMLEVSNSTNVTISGLTFNYDPLPFTQGHVKAIAPNLSYLDIELSAGYPRQLFSRLSIYDPVTKFQKHGINHLWGTTAAWNEDGTMRISLNGVGTNVNVGDPVSMAGGQAPGGAPHGITVGGSSGIVFRNVTEHTAPGFGFLEAGSEGGTVLDGFKLIPGPAPVGATETPLLTAVWDGIQFKTSYKGPIVENSVVRNAGDDSFSIQSGDYGVVKVQGDEIVIVMRDGSQGVKTGDRLRQFNSSPEAIVTSVEKVMKASVSMDPALLQKINEAADWTPWRFAEETYYKIKLDRPSPFQTEDFIFSPDRMGNGFVFRNNDIYSPGRGMLLKAGDGLIENNIFHGGDKAIIISPEVVTDSHAGAGNNLIIRNNTILETGYHHYMPWSDQAGAIGFAAGNVKSEKAFSHITIENNTFDGVNGLNLNLSNVKNVTVKNNQFLRTHLQEPGNNGADKGIDPSSVIWVNNAEDVTFVGNEIDRMGVFSSMAVNVRPDTSGITGADNGVSIVNSAALNKLSQAVLAVDAVSLQPGDGTIARVKGMLSSGVSTSLIGAKIAYSTSNALVAVVDAQGKITAVAKGSAQIFAAVTWNGVTVSSNKVTVHVVVPPSTAKPGQPVLSDTSGYAAGLKDGNYTVTMNMWWGNNGTEYKLFENGVLIQTQTLTDGAPAAQLAKFDVKGKVNGTYTYTAELTNTFGKTTSAPLVVSVTDAAPGKPVISHNNWDGDGTYQVTMNLWWGTNATEYRLYENGVLVDSKSLSAATPNAQTVTSLIAGRGIGLYEYRAELVNSAGITSSEKLKVTVTK</sequence>
<dbReference type="SMART" id="SM00710">
    <property type="entry name" value="PbH1"/>
    <property type="match status" value="7"/>
</dbReference>
<dbReference type="InterPro" id="IPR006626">
    <property type="entry name" value="PbH1"/>
</dbReference>
<dbReference type="Pfam" id="PF00395">
    <property type="entry name" value="SLH"/>
    <property type="match status" value="1"/>
</dbReference>
<dbReference type="RefSeq" id="WP_310222842.1">
    <property type="nucleotide sequence ID" value="NZ_JAVDSB010000001.1"/>
</dbReference>
<name>A0ABU1NQ26_9BACL</name>
<comment type="caution">
    <text evidence="3">The sequence shown here is derived from an EMBL/GenBank/DDBJ whole genome shotgun (WGS) entry which is preliminary data.</text>
</comment>
<dbReference type="EMBL" id="JAVDSB010000001">
    <property type="protein sequence ID" value="MDR6549122.1"/>
    <property type="molecule type" value="Genomic_DNA"/>
</dbReference>
<dbReference type="PROSITE" id="PS51272">
    <property type="entry name" value="SLH"/>
    <property type="match status" value="2"/>
</dbReference>
<reference evidence="3 4" key="1">
    <citation type="submission" date="2023-07" db="EMBL/GenBank/DDBJ databases">
        <title>Sorghum-associated microbial communities from plants grown in Nebraska, USA.</title>
        <authorList>
            <person name="Schachtman D."/>
        </authorList>
    </citation>
    <scope>NUCLEOTIDE SEQUENCE [LARGE SCALE GENOMIC DNA]</scope>
    <source>
        <strain evidence="3 4">CC258</strain>
    </source>
</reference>
<evidence type="ECO:0000313" key="3">
    <source>
        <dbReference type="EMBL" id="MDR6549122.1"/>
    </source>
</evidence>
<feature type="signal peptide" evidence="1">
    <location>
        <begin position="1"/>
        <end position="31"/>
    </location>
</feature>
<dbReference type="SUPFAM" id="SSF51126">
    <property type="entry name" value="Pectin lyase-like"/>
    <property type="match status" value="1"/>
</dbReference>
<dbReference type="InterPro" id="IPR003343">
    <property type="entry name" value="Big_2"/>
</dbReference>
<dbReference type="InterPro" id="IPR012334">
    <property type="entry name" value="Pectin_lyas_fold"/>
</dbReference>
<keyword evidence="4" id="KW-1185">Reference proteome</keyword>
<evidence type="ECO:0000259" key="2">
    <source>
        <dbReference type="PROSITE" id="PS51272"/>
    </source>
</evidence>
<dbReference type="InterPro" id="IPR001119">
    <property type="entry name" value="SLH_dom"/>
</dbReference>
<keyword evidence="1" id="KW-0732">Signal</keyword>
<dbReference type="Gene3D" id="2.60.40.10">
    <property type="entry name" value="Immunoglobulins"/>
    <property type="match status" value="2"/>
</dbReference>
<gene>
    <name evidence="3" type="ORF">J2736_000305</name>
</gene>
<dbReference type="InterPro" id="IPR014756">
    <property type="entry name" value="Ig_E-set"/>
</dbReference>
<proteinExistence type="predicted"/>
<dbReference type="SUPFAM" id="SSF81296">
    <property type="entry name" value="E set domains"/>
    <property type="match status" value="2"/>
</dbReference>
<dbReference type="Proteomes" id="UP001267290">
    <property type="component" value="Unassembled WGS sequence"/>
</dbReference>
<feature type="domain" description="SLH" evidence="2">
    <location>
        <begin position="887"/>
        <end position="952"/>
    </location>
</feature>
<evidence type="ECO:0000256" key="1">
    <source>
        <dbReference type="SAM" id="SignalP"/>
    </source>
</evidence>
<dbReference type="SUPFAM" id="SSF49373">
    <property type="entry name" value="Invasin/intimin cell-adhesion fragments"/>
    <property type="match status" value="4"/>
</dbReference>
<feature type="domain" description="SLH" evidence="2">
    <location>
        <begin position="819"/>
        <end position="884"/>
    </location>
</feature>
<organism evidence="3 4">
    <name type="scientific">Paenibacillus qinlingensis</name>
    <dbReference type="NCBI Taxonomy" id="1837343"/>
    <lineage>
        <taxon>Bacteria</taxon>
        <taxon>Bacillati</taxon>
        <taxon>Bacillota</taxon>
        <taxon>Bacilli</taxon>
        <taxon>Bacillales</taxon>
        <taxon>Paenibacillaceae</taxon>
        <taxon>Paenibacillus</taxon>
    </lineage>
</organism>
<evidence type="ECO:0000313" key="4">
    <source>
        <dbReference type="Proteomes" id="UP001267290"/>
    </source>
</evidence>
<dbReference type="InterPro" id="IPR013783">
    <property type="entry name" value="Ig-like_fold"/>
</dbReference>
<dbReference type="Gene3D" id="2.60.40.1080">
    <property type="match status" value="4"/>
</dbReference>